<dbReference type="EMBL" id="JAQQXS010000008">
    <property type="protein sequence ID" value="MDC8785642.1"/>
    <property type="molecule type" value="Genomic_DNA"/>
</dbReference>
<name>A0ABT5KRT0_9BURK</name>
<dbReference type="RefSeq" id="WP_273596755.1">
    <property type="nucleotide sequence ID" value="NZ_JAQQXS010000008.1"/>
</dbReference>
<keyword evidence="2" id="KW-1185">Reference proteome</keyword>
<dbReference type="Proteomes" id="UP001219862">
    <property type="component" value="Unassembled WGS sequence"/>
</dbReference>
<gene>
    <name evidence="1" type="ORF">PRZ01_10605</name>
</gene>
<evidence type="ECO:0000313" key="1">
    <source>
        <dbReference type="EMBL" id="MDC8785642.1"/>
    </source>
</evidence>
<reference evidence="1 2" key="1">
    <citation type="submission" date="2022-10" db="EMBL/GenBank/DDBJ databases">
        <title>paucibacter sp. hw8 Genome sequencing.</title>
        <authorList>
            <person name="Park S."/>
        </authorList>
    </citation>
    <scope>NUCLEOTIDE SEQUENCE [LARGE SCALE GENOMIC DNA]</scope>
    <source>
        <strain evidence="2">hw8</strain>
    </source>
</reference>
<dbReference type="Pfam" id="PF11136">
    <property type="entry name" value="DUF2889"/>
    <property type="match status" value="1"/>
</dbReference>
<sequence length="200" mass="21979">MFPPPSTPSRRLIHRRAIDVQIFARDDQLYDVEARLVDTKTQDMALAGGVRPAGEPIHDMLLSLVVDAHLTILEANSRTLGMPYPGTCDQHGDVYKKLVGLNLLHGFRLGVKDRVGGVKACTHLTELCQILPTAVIQAFAGVVIDTQEGRADGSAPFQIDRCHALRRDGEIVQTHYPRWYRKSAEVATATEPLATPASSF</sequence>
<comment type="caution">
    <text evidence="1">The sequence shown here is derived from an EMBL/GenBank/DDBJ whole genome shotgun (WGS) entry which is preliminary data.</text>
</comment>
<organism evidence="1 2">
    <name type="scientific">Roseateles koreensis</name>
    <dbReference type="NCBI Taxonomy" id="2987526"/>
    <lineage>
        <taxon>Bacteria</taxon>
        <taxon>Pseudomonadati</taxon>
        <taxon>Pseudomonadota</taxon>
        <taxon>Betaproteobacteria</taxon>
        <taxon>Burkholderiales</taxon>
        <taxon>Sphaerotilaceae</taxon>
        <taxon>Roseateles</taxon>
    </lineage>
</organism>
<protein>
    <submittedName>
        <fullName evidence="1">DUF2889 domain-containing protein</fullName>
    </submittedName>
</protein>
<evidence type="ECO:0000313" key="2">
    <source>
        <dbReference type="Proteomes" id="UP001219862"/>
    </source>
</evidence>
<dbReference type="InterPro" id="IPR021312">
    <property type="entry name" value="DUF2889"/>
</dbReference>
<proteinExistence type="predicted"/>
<accession>A0ABT5KRT0</accession>